<protein>
    <submittedName>
        <fullName evidence="4">Protein translocase subunit SecA</fullName>
    </submittedName>
</protein>
<dbReference type="EMBL" id="SSOP01000588">
    <property type="protein sequence ID" value="KAB5588072.1"/>
    <property type="molecule type" value="Genomic_DNA"/>
</dbReference>
<keyword evidence="5" id="KW-1185">Reference proteome</keyword>
<dbReference type="InterPro" id="IPR027417">
    <property type="entry name" value="P-loop_NTPase"/>
</dbReference>
<sequence>MEPEQPDPTALQPQRRWYEDLSHKLKQKISKSSRSGSKSRPNTPNLPTQSSSVHSANLRSPSPRNPSGSGRASPTRVSQVSNSRPPTPPSGRPSNSGSYDTAWRTLEATLHGLQENVELAPPLRAAIDGLASFLNSFEAATKHHQDYQKIASDLNITLQSLKQHLADSTSMEMTEIITDILRAIQEEIGSTEHQQTGNTPSRVLTATLHEEDLARQYHRIEQLFCRLQLEISMGGWHTENIAQTRARLQKLWPARLAAYGSGLSVDVDRRTCTENTRKGILHNLNKWSSDPDAKKIFWMDGMAGTGKTTIAYTLCQVLQSRGQLAASFFCTRTSPECITTDKEYRLPIVSEHSSDNPQLSTPPESPQLRYVSSEEVSEDLRLDFDDGTGLTENLAKFSLYPPEDIELPMSPPLDPLREELAQPL</sequence>
<feature type="compositionally biased region" description="Low complexity" evidence="2">
    <location>
        <begin position="55"/>
        <end position="74"/>
    </location>
</feature>
<reference evidence="4 5" key="1">
    <citation type="journal article" date="2019" name="Fungal Biol. Biotechnol.">
        <title>Draft genome sequence of fastidious pathogen Ceratobasidium theobromae, which causes vascular-streak dieback in Theobroma cacao.</title>
        <authorList>
            <person name="Ali S.S."/>
            <person name="Asman A."/>
            <person name="Shao J."/>
            <person name="Firmansyah A.P."/>
            <person name="Susilo A.W."/>
            <person name="Rosmana A."/>
            <person name="McMahon P."/>
            <person name="Junaid M."/>
            <person name="Guest D."/>
            <person name="Kheng T.Y."/>
            <person name="Meinhardt L.W."/>
            <person name="Bailey B.A."/>
        </authorList>
    </citation>
    <scope>NUCLEOTIDE SEQUENCE [LARGE SCALE GENOMIC DNA]</scope>
    <source>
        <strain evidence="4 5">CT2</strain>
    </source>
</reference>
<comment type="caution">
    <text evidence="4">The sequence shown here is derived from an EMBL/GenBank/DDBJ whole genome shotgun (WGS) entry which is preliminary data.</text>
</comment>
<proteinExistence type="predicted"/>
<accession>A0A5N5Q8J4</accession>
<feature type="region of interest" description="Disordered" evidence="2">
    <location>
        <begin position="402"/>
        <end position="424"/>
    </location>
</feature>
<dbReference type="OrthoDB" id="3269932at2759"/>
<keyword evidence="1" id="KW-0677">Repeat</keyword>
<name>A0A5N5Q8J4_9AGAM</name>
<evidence type="ECO:0000313" key="4">
    <source>
        <dbReference type="EMBL" id="KAB5588072.1"/>
    </source>
</evidence>
<evidence type="ECO:0000256" key="2">
    <source>
        <dbReference type="SAM" id="MobiDB-lite"/>
    </source>
</evidence>
<gene>
    <name evidence="4" type="ORF">CTheo_8488</name>
</gene>
<organism evidence="4 5">
    <name type="scientific">Ceratobasidium theobromae</name>
    <dbReference type="NCBI Taxonomy" id="1582974"/>
    <lineage>
        <taxon>Eukaryota</taxon>
        <taxon>Fungi</taxon>
        <taxon>Dikarya</taxon>
        <taxon>Basidiomycota</taxon>
        <taxon>Agaricomycotina</taxon>
        <taxon>Agaricomycetes</taxon>
        <taxon>Cantharellales</taxon>
        <taxon>Ceratobasidiaceae</taxon>
        <taxon>Ceratobasidium</taxon>
    </lineage>
</organism>
<dbReference type="SUPFAM" id="SSF52540">
    <property type="entry name" value="P-loop containing nucleoside triphosphate hydrolases"/>
    <property type="match status" value="1"/>
</dbReference>
<dbReference type="Proteomes" id="UP000383932">
    <property type="component" value="Unassembled WGS sequence"/>
</dbReference>
<feature type="compositionally biased region" description="Polar residues" evidence="2">
    <location>
        <begin position="40"/>
        <end position="54"/>
    </location>
</feature>
<dbReference type="AlphaFoldDB" id="A0A5N5Q8J4"/>
<evidence type="ECO:0000259" key="3">
    <source>
        <dbReference type="Pfam" id="PF24883"/>
    </source>
</evidence>
<feature type="compositionally biased region" description="Basic and acidic residues" evidence="2">
    <location>
        <begin position="415"/>
        <end position="424"/>
    </location>
</feature>
<feature type="domain" description="Nephrocystin 3-like N-terminal" evidence="3">
    <location>
        <begin position="284"/>
        <end position="340"/>
    </location>
</feature>
<evidence type="ECO:0000313" key="5">
    <source>
        <dbReference type="Proteomes" id="UP000383932"/>
    </source>
</evidence>
<evidence type="ECO:0000256" key="1">
    <source>
        <dbReference type="ARBA" id="ARBA00022737"/>
    </source>
</evidence>
<feature type="region of interest" description="Disordered" evidence="2">
    <location>
        <begin position="1"/>
        <end position="100"/>
    </location>
</feature>
<dbReference type="Pfam" id="PF24883">
    <property type="entry name" value="NPHP3_N"/>
    <property type="match status" value="1"/>
</dbReference>
<dbReference type="InterPro" id="IPR056884">
    <property type="entry name" value="NPHP3-like_N"/>
</dbReference>